<evidence type="ECO:0000259" key="2">
    <source>
        <dbReference type="Pfam" id="PF17667"/>
    </source>
</evidence>
<dbReference type="Gene3D" id="1.10.510.10">
    <property type="entry name" value="Transferase(Phosphotransferase) domain 1"/>
    <property type="match status" value="1"/>
</dbReference>
<sequence length="748" mass="83497">MSTFFSSDDSTAFATHTHNTMEEMALNVLAQELGENIPETDDAWPTSLYHDLTEATTIEGYLEKSGEYLDGRWARMPASPKLKSELCKSLCDLISSVLQHFRVSRSEATRQAVDIHTTPFKPADAGSTGMFASPDVVVKASGPSFSPPKGASIGFSNVSACFITKLDAEIDNVLDDLAQTTAFARQMFFHQPNRFFVRSLVVTEHHARLFHFDRSGAQYSPLIHIHDDADQFVRLILGLCTTNETTLGLDDSVQWTTGSSGSKISGTLKTVGPDDTVVTYDLVMNELPFVRTGIRGRGTICWPVKNASGDRFVVKDHWIAGSGAPEYELLAEAKGLPGLCQMVSYEDNRAQTKDLRGNTKAFGNDTSFNRRAIRIVMKAYGPSIEKFSCVEEVLGALRDTIAAHRVLLSRDIIHRDISPNNILRGPPGAEKGDRGILIDLDIAFKCHQMITESRADFKIGTRMFQSLMVLRTWEMERKDISAQDYLDDLEGFFWVFSYLLFAYKANGKRAPESSMREHVLSWHQIPSIAYALKHTFIYSRRVAMDAEKDMDEGWRHACMDLFLEFRDYMGKLAMEKEDLLRKQRGEPEVVGVLPNKFSSLLEKADEHYGHVLGLFDVALKKAKQVQKTDLCREKGTAAPHPSSTFVDTPSSASVTAKNTPTAPSQTELPSSPSDQPTLTTPCDTPRLMPLTQHIPSRSPKRRSEAAELEEPPADVKRACPPNRRSLRAVVDPTLHALNSVYQYCIQWL</sequence>
<accession>A0A9W8J206</accession>
<dbReference type="EMBL" id="JANBPK010001046">
    <property type="protein sequence ID" value="KAJ2926790.1"/>
    <property type="molecule type" value="Genomic_DNA"/>
</dbReference>
<keyword evidence="4" id="KW-1185">Reference proteome</keyword>
<dbReference type="SUPFAM" id="SSF56112">
    <property type="entry name" value="Protein kinase-like (PK-like)"/>
    <property type="match status" value="1"/>
</dbReference>
<evidence type="ECO:0000313" key="4">
    <source>
        <dbReference type="Proteomes" id="UP001140091"/>
    </source>
</evidence>
<reference evidence="3" key="1">
    <citation type="submission" date="2022-06" db="EMBL/GenBank/DDBJ databases">
        <title>Genome Sequence of Candolleomyces eurysporus.</title>
        <authorList>
            <person name="Buettner E."/>
        </authorList>
    </citation>
    <scope>NUCLEOTIDE SEQUENCE</scope>
    <source>
        <strain evidence="3">VTCC 930004</strain>
    </source>
</reference>
<gene>
    <name evidence="3" type="ORF">H1R20_g10292</name>
</gene>
<organism evidence="3 4">
    <name type="scientific">Candolleomyces eurysporus</name>
    <dbReference type="NCBI Taxonomy" id="2828524"/>
    <lineage>
        <taxon>Eukaryota</taxon>
        <taxon>Fungi</taxon>
        <taxon>Dikarya</taxon>
        <taxon>Basidiomycota</taxon>
        <taxon>Agaricomycotina</taxon>
        <taxon>Agaricomycetes</taxon>
        <taxon>Agaricomycetidae</taxon>
        <taxon>Agaricales</taxon>
        <taxon>Agaricineae</taxon>
        <taxon>Psathyrellaceae</taxon>
        <taxon>Candolleomyces</taxon>
    </lineage>
</organism>
<dbReference type="OrthoDB" id="5569250at2759"/>
<feature type="region of interest" description="Disordered" evidence="1">
    <location>
        <begin position="632"/>
        <end position="719"/>
    </location>
</feature>
<name>A0A9W8J206_9AGAR</name>
<comment type="caution">
    <text evidence="3">The sequence shown here is derived from an EMBL/GenBank/DDBJ whole genome shotgun (WGS) entry which is preliminary data.</text>
</comment>
<evidence type="ECO:0000256" key="1">
    <source>
        <dbReference type="SAM" id="MobiDB-lite"/>
    </source>
</evidence>
<dbReference type="InterPro" id="IPR040976">
    <property type="entry name" value="Pkinase_fungal"/>
</dbReference>
<feature type="compositionally biased region" description="Polar residues" evidence="1">
    <location>
        <begin position="641"/>
        <end position="682"/>
    </location>
</feature>
<dbReference type="PANTHER" id="PTHR38248:SF2">
    <property type="entry name" value="FUNK1 11"/>
    <property type="match status" value="1"/>
</dbReference>
<dbReference type="PANTHER" id="PTHR38248">
    <property type="entry name" value="FUNK1 6"/>
    <property type="match status" value="1"/>
</dbReference>
<feature type="domain" description="Fungal-type protein kinase" evidence="2">
    <location>
        <begin position="135"/>
        <end position="498"/>
    </location>
</feature>
<protein>
    <recommendedName>
        <fullName evidence="2">Fungal-type protein kinase domain-containing protein</fullName>
    </recommendedName>
</protein>
<proteinExistence type="predicted"/>
<evidence type="ECO:0000313" key="3">
    <source>
        <dbReference type="EMBL" id="KAJ2926790.1"/>
    </source>
</evidence>
<dbReference type="InterPro" id="IPR011009">
    <property type="entry name" value="Kinase-like_dom_sf"/>
</dbReference>
<dbReference type="Proteomes" id="UP001140091">
    <property type="component" value="Unassembled WGS sequence"/>
</dbReference>
<dbReference type="AlphaFoldDB" id="A0A9W8J206"/>
<feature type="non-terminal residue" evidence="3">
    <location>
        <position position="1"/>
    </location>
</feature>
<dbReference type="Pfam" id="PF17667">
    <property type="entry name" value="Pkinase_fungal"/>
    <property type="match status" value="1"/>
</dbReference>